<keyword evidence="3" id="KW-0597">Phosphoprotein</keyword>
<keyword evidence="6" id="KW-0677">Repeat</keyword>
<feature type="domain" description="Cyclic nucleotide-binding" evidence="12">
    <location>
        <begin position="124"/>
        <end position="240"/>
    </location>
</feature>
<dbReference type="PROSITE" id="PS00889">
    <property type="entry name" value="CNMP_BINDING_2"/>
    <property type="match status" value="2"/>
</dbReference>
<evidence type="ECO:0000256" key="2">
    <source>
        <dbReference type="ARBA" id="ARBA00005753"/>
    </source>
</evidence>
<dbReference type="EMBL" id="BDGG01000002">
    <property type="protein sequence ID" value="GAU93755.1"/>
    <property type="molecule type" value="Genomic_DNA"/>
</dbReference>
<keyword evidence="4 10" id="KW-0116">cAMP-binding</keyword>
<dbReference type="InterPro" id="IPR000595">
    <property type="entry name" value="cNMP-bd_dom"/>
</dbReference>
<evidence type="ECO:0000256" key="1">
    <source>
        <dbReference type="ARBA" id="ARBA00001946"/>
    </source>
</evidence>
<dbReference type="CDD" id="cd00038">
    <property type="entry name" value="CAP_ED"/>
    <property type="match status" value="2"/>
</dbReference>
<evidence type="ECO:0000256" key="3">
    <source>
        <dbReference type="ARBA" id="ARBA00022553"/>
    </source>
</evidence>
<dbReference type="GO" id="GO:0034236">
    <property type="term" value="F:protein kinase A catalytic subunit binding"/>
    <property type="evidence" value="ECO:0007669"/>
    <property type="project" value="TreeGrafter"/>
</dbReference>
<dbReference type="PROSITE" id="PS50042">
    <property type="entry name" value="CNMP_BINDING_3"/>
    <property type="match status" value="2"/>
</dbReference>
<name>A0A1D1UZC5_RAMVA</name>
<dbReference type="PANTHER" id="PTHR11635:SF152">
    <property type="entry name" value="CAMP-DEPENDENT PROTEIN KINASE TYPE I REGULATORY SUBUNIT-RELATED"/>
    <property type="match status" value="1"/>
</dbReference>
<evidence type="ECO:0000259" key="12">
    <source>
        <dbReference type="PROSITE" id="PS50042"/>
    </source>
</evidence>
<evidence type="ECO:0000256" key="5">
    <source>
        <dbReference type="ARBA" id="ARBA00022723"/>
    </source>
</evidence>
<dbReference type="STRING" id="947166.A0A1D1UZC5"/>
<comment type="caution">
    <text evidence="13">The sequence shown here is derived from an EMBL/GenBank/DDBJ whole genome shotgun (WGS) entry which is preliminary data.</text>
</comment>
<feature type="domain" description="Cyclic nucleotide-binding" evidence="12">
    <location>
        <begin position="243"/>
        <end position="367"/>
    </location>
</feature>
<dbReference type="GO" id="GO:0046872">
    <property type="term" value="F:metal ion binding"/>
    <property type="evidence" value="ECO:0007669"/>
    <property type="project" value="UniProtKB-KW"/>
</dbReference>
<sequence>MTVSTWPFSLLFQPSSQNSSTDGSPNQNAPGHNPVPQLRITDEPVVDIVNGAHHDQAPAVLEHGVGPVGNQAAPANERPARRRGAFSSETYTEEDMANYVKQEAVPKDQQTTESLSKAIHHNVLFSHLDDAEKRDIFDAMFPVEFSRDETIIRQGEEGDNFYIIESGDVDIIVNDAYVGSLSEGRSFGELALIYGTPRAATIIAKSDKVRLFGLDRNTYRRILMGSTIRKRKRYEEFLSKVPLLESLDKWERLTIADALEPVSFDDGQIVISQGDRGEDFYIITEGNAVVKQVPPDSVDQTAIEVGNLGPGMYFGEISLILDKPRAATVEARGGVLKCVRLDRQRFERLLGPLKEILTRNIKQYNTLVELE</sequence>
<evidence type="ECO:0000313" key="13">
    <source>
        <dbReference type="EMBL" id="GAU93755.1"/>
    </source>
</evidence>
<feature type="binding site" evidence="10">
    <location>
        <position position="189"/>
    </location>
    <ligand>
        <name>3',5'-cyclic AMP</name>
        <dbReference type="ChEBI" id="CHEBI:58165"/>
        <label>1</label>
    </ligand>
</feature>
<dbReference type="Gene3D" id="2.60.120.10">
    <property type="entry name" value="Jelly Rolls"/>
    <property type="match status" value="2"/>
</dbReference>
<dbReference type="SUPFAM" id="SSF51206">
    <property type="entry name" value="cAMP-binding domain-like"/>
    <property type="match status" value="2"/>
</dbReference>
<dbReference type="InterPro" id="IPR012198">
    <property type="entry name" value="cAMP_dep_PK_reg_su"/>
</dbReference>
<dbReference type="GO" id="GO:0030552">
    <property type="term" value="F:cAMP binding"/>
    <property type="evidence" value="ECO:0007669"/>
    <property type="project" value="UniProtKB-KW"/>
</dbReference>
<dbReference type="InterPro" id="IPR050503">
    <property type="entry name" value="cAMP-dep_PK_reg_su-like"/>
</dbReference>
<keyword evidence="8 10" id="KW-0114">cAMP</keyword>
<dbReference type="InterPro" id="IPR018488">
    <property type="entry name" value="cNMP-bd_CS"/>
</dbReference>
<evidence type="ECO:0000256" key="4">
    <source>
        <dbReference type="ARBA" id="ARBA00022566"/>
    </source>
</evidence>
<protein>
    <recommendedName>
        <fullName evidence="9">cGMP-dependent protein kinase</fullName>
    </recommendedName>
</protein>
<dbReference type="GO" id="GO:0005829">
    <property type="term" value="C:cytosol"/>
    <property type="evidence" value="ECO:0007669"/>
    <property type="project" value="TreeGrafter"/>
</dbReference>
<evidence type="ECO:0000256" key="8">
    <source>
        <dbReference type="ARBA" id="ARBA00023149"/>
    </source>
</evidence>
<feature type="compositionally biased region" description="Polar residues" evidence="11">
    <location>
        <begin position="1"/>
        <end position="30"/>
    </location>
</feature>
<evidence type="ECO:0000256" key="7">
    <source>
        <dbReference type="ARBA" id="ARBA00022741"/>
    </source>
</evidence>
<organism evidence="13 14">
    <name type="scientific">Ramazzottius varieornatus</name>
    <name type="common">Water bear</name>
    <name type="synonym">Tardigrade</name>
    <dbReference type="NCBI Taxonomy" id="947166"/>
    <lineage>
        <taxon>Eukaryota</taxon>
        <taxon>Metazoa</taxon>
        <taxon>Ecdysozoa</taxon>
        <taxon>Tardigrada</taxon>
        <taxon>Eutardigrada</taxon>
        <taxon>Parachela</taxon>
        <taxon>Hypsibioidea</taxon>
        <taxon>Ramazzottiidae</taxon>
        <taxon>Ramazzottius</taxon>
    </lineage>
</organism>
<dbReference type="AlphaFoldDB" id="A0A1D1UZC5"/>
<accession>A0A1D1UZC5</accession>
<evidence type="ECO:0000256" key="6">
    <source>
        <dbReference type="ARBA" id="ARBA00022737"/>
    </source>
</evidence>
<dbReference type="InterPro" id="IPR014710">
    <property type="entry name" value="RmlC-like_jellyroll"/>
</dbReference>
<keyword evidence="14" id="KW-1185">Reference proteome</keyword>
<dbReference type="Proteomes" id="UP000186922">
    <property type="component" value="Unassembled WGS sequence"/>
</dbReference>
<reference evidence="13 14" key="1">
    <citation type="journal article" date="2016" name="Nat. Commun.">
        <title>Extremotolerant tardigrade genome and improved radiotolerance of human cultured cells by tardigrade-unique protein.</title>
        <authorList>
            <person name="Hashimoto T."/>
            <person name="Horikawa D.D."/>
            <person name="Saito Y."/>
            <person name="Kuwahara H."/>
            <person name="Kozuka-Hata H."/>
            <person name="Shin-I T."/>
            <person name="Minakuchi Y."/>
            <person name="Ohishi K."/>
            <person name="Motoyama A."/>
            <person name="Aizu T."/>
            <person name="Enomoto A."/>
            <person name="Kondo K."/>
            <person name="Tanaka S."/>
            <person name="Hara Y."/>
            <person name="Koshikawa S."/>
            <person name="Sagara H."/>
            <person name="Miura T."/>
            <person name="Yokobori S."/>
            <person name="Miyagawa K."/>
            <person name="Suzuki Y."/>
            <person name="Kubo T."/>
            <person name="Oyama M."/>
            <person name="Kohara Y."/>
            <person name="Fujiyama A."/>
            <person name="Arakawa K."/>
            <person name="Katayama T."/>
            <person name="Toyoda A."/>
            <person name="Kunieda T."/>
        </authorList>
    </citation>
    <scope>NUCLEOTIDE SEQUENCE [LARGE SCALE GENOMIC DNA]</scope>
    <source>
        <strain evidence="13 14">YOKOZUNA-1</strain>
    </source>
</reference>
<gene>
    <name evidence="13" type="primary">RvY_05646-1</name>
    <name evidence="13" type="synonym">RvY_05646.1</name>
    <name evidence="13" type="ORF">RvY_05646</name>
</gene>
<dbReference type="PANTHER" id="PTHR11635">
    <property type="entry name" value="CAMP-DEPENDENT PROTEIN KINASE REGULATORY CHAIN"/>
    <property type="match status" value="1"/>
</dbReference>
<feature type="binding site" evidence="10">
    <location>
        <position position="325"/>
    </location>
    <ligand>
        <name>3',5'-cyclic AMP</name>
        <dbReference type="ChEBI" id="CHEBI:58165"/>
        <label>2</label>
    </ligand>
</feature>
<dbReference type="FunFam" id="2.60.120.10:FF:000006">
    <property type="entry name" value="cAMP-dependent protein kinase type I-alpha regulatory subunit"/>
    <property type="match status" value="1"/>
</dbReference>
<dbReference type="GO" id="GO:0007611">
    <property type="term" value="P:learning or memory"/>
    <property type="evidence" value="ECO:0007669"/>
    <property type="project" value="UniProtKB-ARBA"/>
</dbReference>
<dbReference type="PROSITE" id="PS00888">
    <property type="entry name" value="CNMP_BINDING_1"/>
    <property type="match status" value="2"/>
</dbReference>
<dbReference type="InterPro" id="IPR018490">
    <property type="entry name" value="cNMP-bd_dom_sf"/>
</dbReference>
<evidence type="ECO:0000256" key="9">
    <source>
        <dbReference type="ARBA" id="ARBA00024113"/>
    </source>
</evidence>
<proteinExistence type="inferred from homology"/>
<keyword evidence="7 10" id="KW-0547">Nucleotide-binding</keyword>
<dbReference type="SMART" id="SM00100">
    <property type="entry name" value="cNMP"/>
    <property type="match status" value="2"/>
</dbReference>
<keyword evidence="5" id="KW-0479">Metal-binding</keyword>
<evidence type="ECO:0000256" key="10">
    <source>
        <dbReference type="PIRSR" id="PIRSR000548-1"/>
    </source>
</evidence>
<dbReference type="PRINTS" id="PR00103">
    <property type="entry name" value="CAMPKINASE"/>
</dbReference>
<comment type="similarity">
    <text evidence="2">Belongs to the cAMP-dependent kinase regulatory chain family.</text>
</comment>
<dbReference type="OrthoDB" id="417078at2759"/>
<feature type="binding site" evidence="10">
    <location>
        <position position="198"/>
    </location>
    <ligand>
        <name>3',5'-cyclic AMP</name>
        <dbReference type="ChEBI" id="CHEBI:58165"/>
        <label>1</label>
    </ligand>
</feature>
<dbReference type="PIRSF" id="PIRSF000548">
    <property type="entry name" value="PK_regulatory"/>
    <property type="match status" value="1"/>
</dbReference>
<dbReference type="FunFam" id="2.60.120.10:FF:000068">
    <property type="entry name" value="cGMP-dependent protein kinase"/>
    <property type="match status" value="1"/>
</dbReference>
<feature type="binding site" evidence="10">
    <location>
        <position position="316"/>
    </location>
    <ligand>
        <name>3',5'-cyclic AMP</name>
        <dbReference type="ChEBI" id="CHEBI:58165"/>
        <label>2</label>
    </ligand>
</feature>
<comment type="cofactor">
    <cofactor evidence="1">
        <name>Mg(2+)</name>
        <dbReference type="ChEBI" id="CHEBI:18420"/>
    </cofactor>
</comment>
<dbReference type="GO" id="GO:0005952">
    <property type="term" value="C:cAMP-dependent protein kinase complex"/>
    <property type="evidence" value="ECO:0007669"/>
    <property type="project" value="InterPro"/>
</dbReference>
<evidence type="ECO:0000256" key="11">
    <source>
        <dbReference type="SAM" id="MobiDB-lite"/>
    </source>
</evidence>
<dbReference type="GO" id="GO:0004862">
    <property type="term" value="F:cAMP-dependent protein kinase inhibitor activity"/>
    <property type="evidence" value="ECO:0007669"/>
    <property type="project" value="TreeGrafter"/>
</dbReference>
<evidence type="ECO:0000313" key="14">
    <source>
        <dbReference type="Proteomes" id="UP000186922"/>
    </source>
</evidence>
<dbReference type="Pfam" id="PF00027">
    <property type="entry name" value="cNMP_binding"/>
    <property type="match status" value="2"/>
</dbReference>
<feature type="region of interest" description="Disordered" evidence="11">
    <location>
        <begin position="1"/>
        <end position="38"/>
    </location>
</feature>